<organism evidence="11 12">
    <name type="scientific">Rapidithrix thailandica</name>
    <dbReference type="NCBI Taxonomy" id="413964"/>
    <lineage>
        <taxon>Bacteria</taxon>
        <taxon>Pseudomonadati</taxon>
        <taxon>Bacteroidota</taxon>
        <taxon>Cytophagia</taxon>
        <taxon>Cytophagales</taxon>
        <taxon>Flammeovirgaceae</taxon>
        <taxon>Rapidithrix</taxon>
    </lineage>
</organism>
<dbReference type="PANTHER" id="PTHR43690">
    <property type="entry name" value="NARDILYSIN"/>
    <property type="match status" value="1"/>
</dbReference>
<dbReference type="GO" id="GO:0046872">
    <property type="term" value="F:metal ion binding"/>
    <property type="evidence" value="ECO:0007669"/>
    <property type="project" value="UniProtKB-KW"/>
</dbReference>
<protein>
    <submittedName>
        <fullName evidence="11">Insulinase family protein</fullName>
    </submittedName>
</protein>
<dbReference type="AlphaFoldDB" id="A0AAW9RVQ4"/>
<keyword evidence="5" id="KW-0378">Hydrolase</keyword>
<keyword evidence="4" id="KW-0479">Metal-binding</keyword>
<reference evidence="11 12" key="1">
    <citation type="submission" date="2024-04" db="EMBL/GenBank/DDBJ databases">
        <title>Novel genus in family Flammeovirgaceae.</title>
        <authorList>
            <person name="Nguyen T.H."/>
            <person name="Vuong T.Q."/>
            <person name="Le H."/>
            <person name="Kim S.-G."/>
        </authorList>
    </citation>
    <scope>NUCLEOTIDE SEQUENCE [LARGE SCALE GENOMIC DNA]</scope>
    <source>
        <strain evidence="11 12">JCM 23209</strain>
    </source>
</reference>
<dbReference type="InterPro" id="IPR011249">
    <property type="entry name" value="Metalloenz_LuxS/M16"/>
</dbReference>
<dbReference type="InterPro" id="IPR007863">
    <property type="entry name" value="Peptidase_M16_C"/>
</dbReference>
<dbReference type="Gene3D" id="3.30.830.10">
    <property type="entry name" value="Metalloenzyme, LuxS/M16 peptidase-like"/>
    <property type="match status" value="4"/>
</dbReference>
<dbReference type="Pfam" id="PF05193">
    <property type="entry name" value="Peptidase_M16_C"/>
    <property type="match status" value="2"/>
</dbReference>
<dbReference type="EMBL" id="JBDKWZ010000003">
    <property type="protein sequence ID" value="MEN7547757.1"/>
    <property type="molecule type" value="Genomic_DNA"/>
</dbReference>
<comment type="similarity">
    <text evidence="2 8">Belongs to the peptidase M16 family.</text>
</comment>
<comment type="cofactor">
    <cofactor evidence="1">
        <name>Zn(2+)</name>
        <dbReference type="ChEBI" id="CHEBI:29105"/>
    </cofactor>
</comment>
<gene>
    <name evidence="11" type="ORF">AAG747_07550</name>
</gene>
<comment type="caution">
    <text evidence="11">The sequence shown here is derived from an EMBL/GenBank/DDBJ whole genome shotgun (WGS) entry which is preliminary data.</text>
</comment>
<keyword evidence="7" id="KW-0482">Metalloprotease</keyword>
<sequence length="935" mass="106883">MFNTTRLVTLLIIGLVNWGYAQPSLQEKLPVDEKVKIGQLDNGLTYYIRENKKPENKLELRLVLKAGSILENEKQLGLAHFIEHMCFNGTKNFEKNELVDYLESIGIKFGADLNAYTSFDETVFMLPIPTDKEEYIENGFQILEDWAHNVSFEHEEIDKERGVVEEEWRLRRGAQQRMRDQYFPVLLKGSRYAQRLPIGKMEVIRNFPYEEVKTFYRDWYRPDLMAVIAVGDWDLAKIEEKIKQHFGRIAGPENPKKRTYYDIPDNEGTLVSIATDKEASITQVQLIYKHEQNKTKTVADFRRNLVHSLYNSMISARFTELSKSAKPPFLGGGSYYGNMLADKNAYQGFATIKEGELEKGLKALVRENERVKQHGFTNSELERTKKQLLVSYERSFKERDKAFSGSYLSQYMNHFLKESPIPGIAYQYETVKNLLPTIQLEEINALPKKWMTEQNRVLIVTAPEKEKAHLPDETQLLKLIEEVEKENITPYEDKLTATALMEATPKAGKVLSEKVYERIDVKEITLSNGIKVVLKATDFKNDQISFSAFSQGGTSLSEDDNYQSAVYANTLVREGGVKDFSPIDLRKLLAGKVVGVAPYINTLEEGISGNASPKDLETALQLVHLYFTAPRKDQESAQSFINKYKAYLKNALVDPQAYYNDQLAKLMSQNHPRGGGYPTVEDLDKINLDKAITFYQERFADASDFTFFFVGNLDESTLIPLVETYLGSLPNLKRQETWKDEGIRPPKGVISQEYKKGKEEKSTVRLMFTGKAPYSREAARDMQALGEILTIRLTESLREEKSGVYGAGAGGGLSKRPYENYSFSVSFGCAPENVDELVAATFIEMKKLQKEGPSAEDLEKVKKAWIRQWKENLKKNGYWMGVLQSAYRNAFNPESVLDYEKNLKKVTAKSVKKAAKRYFNFKNYVQAVLKPEQEQ</sequence>
<feature type="domain" description="Peptidase M16 C-terminal" evidence="10">
    <location>
        <begin position="207"/>
        <end position="388"/>
    </location>
</feature>
<dbReference type="SUPFAM" id="SSF63411">
    <property type="entry name" value="LuxS/MPP-like metallohydrolase"/>
    <property type="match status" value="4"/>
</dbReference>
<keyword evidence="6" id="KW-0862">Zinc</keyword>
<dbReference type="Proteomes" id="UP001403385">
    <property type="component" value="Unassembled WGS sequence"/>
</dbReference>
<evidence type="ECO:0000259" key="10">
    <source>
        <dbReference type="Pfam" id="PF05193"/>
    </source>
</evidence>
<dbReference type="GO" id="GO:0004222">
    <property type="term" value="F:metalloendopeptidase activity"/>
    <property type="evidence" value="ECO:0007669"/>
    <property type="project" value="InterPro"/>
</dbReference>
<keyword evidence="3" id="KW-0645">Protease</keyword>
<dbReference type="InterPro" id="IPR011765">
    <property type="entry name" value="Pept_M16_N"/>
</dbReference>
<evidence type="ECO:0000256" key="6">
    <source>
        <dbReference type="ARBA" id="ARBA00022833"/>
    </source>
</evidence>
<evidence type="ECO:0000256" key="5">
    <source>
        <dbReference type="ARBA" id="ARBA00022801"/>
    </source>
</evidence>
<dbReference type="PROSITE" id="PS00143">
    <property type="entry name" value="INSULINASE"/>
    <property type="match status" value="1"/>
</dbReference>
<keyword evidence="12" id="KW-1185">Reference proteome</keyword>
<evidence type="ECO:0000313" key="11">
    <source>
        <dbReference type="EMBL" id="MEN7547757.1"/>
    </source>
</evidence>
<dbReference type="InterPro" id="IPR001431">
    <property type="entry name" value="Pept_M16_Zn_BS"/>
</dbReference>
<evidence type="ECO:0000256" key="1">
    <source>
        <dbReference type="ARBA" id="ARBA00001947"/>
    </source>
</evidence>
<name>A0AAW9RVQ4_9BACT</name>
<dbReference type="GO" id="GO:0006508">
    <property type="term" value="P:proteolysis"/>
    <property type="evidence" value="ECO:0007669"/>
    <property type="project" value="UniProtKB-KW"/>
</dbReference>
<evidence type="ECO:0000313" key="12">
    <source>
        <dbReference type="Proteomes" id="UP001403385"/>
    </source>
</evidence>
<proteinExistence type="inferred from homology"/>
<evidence type="ECO:0000256" key="3">
    <source>
        <dbReference type="ARBA" id="ARBA00022670"/>
    </source>
</evidence>
<dbReference type="RefSeq" id="WP_346820542.1">
    <property type="nucleotide sequence ID" value="NZ_JBDKWZ010000003.1"/>
</dbReference>
<evidence type="ECO:0000259" key="9">
    <source>
        <dbReference type="Pfam" id="PF00675"/>
    </source>
</evidence>
<evidence type="ECO:0000256" key="7">
    <source>
        <dbReference type="ARBA" id="ARBA00023049"/>
    </source>
</evidence>
<dbReference type="PANTHER" id="PTHR43690:SF34">
    <property type="entry name" value="ZINC PROTEASE PQQL-LIKE"/>
    <property type="match status" value="1"/>
</dbReference>
<dbReference type="InterPro" id="IPR050626">
    <property type="entry name" value="Peptidase_M16"/>
</dbReference>
<dbReference type="Pfam" id="PF00675">
    <property type="entry name" value="Peptidase_M16"/>
    <property type="match status" value="1"/>
</dbReference>
<evidence type="ECO:0000256" key="2">
    <source>
        <dbReference type="ARBA" id="ARBA00007261"/>
    </source>
</evidence>
<feature type="domain" description="Peptidase M16 C-terminal" evidence="10">
    <location>
        <begin position="685"/>
        <end position="863"/>
    </location>
</feature>
<accession>A0AAW9RVQ4</accession>
<feature type="domain" description="Peptidase M16 N-terminal" evidence="9">
    <location>
        <begin position="49"/>
        <end position="168"/>
    </location>
</feature>
<evidence type="ECO:0000256" key="8">
    <source>
        <dbReference type="RuleBase" id="RU004447"/>
    </source>
</evidence>
<evidence type="ECO:0000256" key="4">
    <source>
        <dbReference type="ARBA" id="ARBA00022723"/>
    </source>
</evidence>